<sequence length="141" mass="15125">GPKGTALGNAERGVLGEANFAQNRIKSDRSFSPDGQKIYSELAGKPIKTVDDLASALKTGAIKPSQLPVDYVDMNGTRLILNTRTSTALEQAGIPRSQWFGRNQTGVEAYPGKTFNDLAADQLKNNKLPPTGAEQLKSVRP</sequence>
<dbReference type="EMBL" id="JAMDGY010000093">
    <property type="protein sequence ID" value="MDD0993460.1"/>
    <property type="molecule type" value="Genomic_DNA"/>
</dbReference>
<accession>A0ABT5NZ76</accession>
<keyword evidence="2" id="KW-1185">Reference proteome</keyword>
<evidence type="ECO:0000313" key="2">
    <source>
        <dbReference type="Proteomes" id="UP001148203"/>
    </source>
</evidence>
<feature type="non-terminal residue" evidence="1">
    <location>
        <position position="1"/>
    </location>
</feature>
<proteinExistence type="predicted"/>
<reference evidence="1 2" key="1">
    <citation type="submission" date="2022-05" db="EMBL/GenBank/DDBJ databases">
        <title>Novel Pseudomonas spp. Isolated from a Rainbow Trout Aquaculture Facility.</title>
        <authorList>
            <person name="Testerman T."/>
            <person name="Graf J."/>
        </authorList>
    </citation>
    <scope>NUCLEOTIDE SEQUENCE [LARGE SCALE GENOMIC DNA]</scope>
    <source>
        <strain evidence="1 2">ID681</strain>
    </source>
</reference>
<organism evidence="1 2">
    <name type="scientific">Pseudomonas fontis</name>
    <dbReference type="NCBI Taxonomy" id="2942633"/>
    <lineage>
        <taxon>Bacteria</taxon>
        <taxon>Pseudomonadati</taxon>
        <taxon>Pseudomonadota</taxon>
        <taxon>Gammaproteobacteria</taxon>
        <taxon>Pseudomonadales</taxon>
        <taxon>Pseudomonadaceae</taxon>
        <taxon>Pseudomonas</taxon>
    </lineage>
</organism>
<name>A0ABT5NZ76_9PSED</name>
<evidence type="ECO:0008006" key="3">
    <source>
        <dbReference type="Google" id="ProtNLM"/>
    </source>
</evidence>
<protein>
    <recommendedName>
        <fullName evidence="3">Filamentous hemagglutinin</fullName>
    </recommendedName>
</protein>
<gene>
    <name evidence="1" type="ORF">M5G11_23315</name>
</gene>
<dbReference type="Proteomes" id="UP001148203">
    <property type="component" value="Unassembled WGS sequence"/>
</dbReference>
<comment type="caution">
    <text evidence="1">The sequence shown here is derived from an EMBL/GenBank/DDBJ whole genome shotgun (WGS) entry which is preliminary data.</text>
</comment>
<evidence type="ECO:0000313" key="1">
    <source>
        <dbReference type="EMBL" id="MDD0993460.1"/>
    </source>
</evidence>